<reference evidence="1" key="1">
    <citation type="submission" date="2019-11" db="EMBL/GenBank/DDBJ databases">
        <authorList>
            <person name="Li J."/>
        </authorList>
    </citation>
    <scope>NUCLEOTIDE SEQUENCE</scope>
    <source>
        <strain evidence="1">B6B</strain>
    </source>
</reference>
<dbReference type="RefSeq" id="WP_153735744.1">
    <property type="nucleotide sequence ID" value="NZ_WJNG01000003.1"/>
</dbReference>
<comment type="caution">
    <text evidence="1">The sequence shown here is derived from an EMBL/GenBank/DDBJ whole genome shotgun (WGS) entry which is preliminary data.</text>
</comment>
<dbReference type="AlphaFoldDB" id="A0A6A8DC37"/>
<name>A0A6A8DC37_9BACI</name>
<protein>
    <submittedName>
        <fullName evidence="1">Uncharacterized protein</fullName>
    </submittedName>
</protein>
<dbReference type="OrthoDB" id="2680434at2"/>
<organism evidence="1 2">
    <name type="scientific">Aquibacillus halophilus</name>
    <dbReference type="NCBI Taxonomy" id="930132"/>
    <lineage>
        <taxon>Bacteria</taxon>
        <taxon>Bacillati</taxon>
        <taxon>Bacillota</taxon>
        <taxon>Bacilli</taxon>
        <taxon>Bacillales</taxon>
        <taxon>Bacillaceae</taxon>
        <taxon>Aquibacillus</taxon>
    </lineage>
</organism>
<gene>
    <name evidence="1" type="ORF">GH741_05330</name>
</gene>
<dbReference type="Proteomes" id="UP000799092">
    <property type="component" value="Unassembled WGS sequence"/>
</dbReference>
<sequence length="101" mass="11623">MKTLRSLTVESGVQLLEYTGHIFSGNFSKDDHSFYLKRVKHLDTQSTLSTKQIAQLRVYLTQKDELNESCTITVNDQIPLLLNKEEVHELLQELETISESI</sequence>
<keyword evidence="2" id="KW-1185">Reference proteome</keyword>
<dbReference type="EMBL" id="WJNG01000003">
    <property type="protein sequence ID" value="MRH42096.1"/>
    <property type="molecule type" value="Genomic_DNA"/>
</dbReference>
<evidence type="ECO:0000313" key="2">
    <source>
        <dbReference type="Proteomes" id="UP000799092"/>
    </source>
</evidence>
<accession>A0A6A8DC37</accession>
<evidence type="ECO:0000313" key="1">
    <source>
        <dbReference type="EMBL" id="MRH42096.1"/>
    </source>
</evidence>
<proteinExistence type="predicted"/>